<proteinExistence type="predicted"/>
<evidence type="ECO:0000256" key="1">
    <source>
        <dbReference type="SAM" id="Coils"/>
    </source>
</evidence>
<reference evidence="2 3" key="1">
    <citation type="journal article" date="2008" name="Nature">
        <title>The genome of the model beetle and pest Tribolium castaneum.</title>
        <authorList>
            <consortium name="Tribolium Genome Sequencing Consortium"/>
            <person name="Richards S."/>
            <person name="Gibbs R.A."/>
            <person name="Weinstock G.M."/>
            <person name="Brown S.J."/>
            <person name="Denell R."/>
            <person name="Beeman R.W."/>
            <person name="Gibbs R."/>
            <person name="Beeman R.W."/>
            <person name="Brown S.J."/>
            <person name="Bucher G."/>
            <person name="Friedrich M."/>
            <person name="Grimmelikhuijzen C.J."/>
            <person name="Klingler M."/>
            <person name="Lorenzen M."/>
            <person name="Richards S."/>
            <person name="Roth S."/>
            <person name="Schroder R."/>
            <person name="Tautz D."/>
            <person name="Zdobnov E.M."/>
            <person name="Muzny D."/>
            <person name="Gibbs R.A."/>
            <person name="Weinstock G.M."/>
            <person name="Attaway T."/>
            <person name="Bell S."/>
            <person name="Buhay C.J."/>
            <person name="Chandrabose M.N."/>
            <person name="Chavez D."/>
            <person name="Clerk-Blankenburg K.P."/>
            <person name="Cree A."/>
            <person name="Dao M."/>
            <person name="Davis C."/>
            <person name="Chacko J."/>
            <person name="Dinh H."/>
            <person name="Dugan-Rocha S."/>
            <person name="Fowler G."/>
            <person name="Garner T.T."/>
            <person name="Garnes J."/>
            <person name="Gnirke A."/>
            <person name="Hawes A."/>
            <person name="Hernandez J."/>
            <person name="Hines S."/>
            <person name="Holder M."/>
            <person name="Hume J."/>
            <person name="Jhangiani S.N."/>
            <person name="Joshi V."/>
            <person name="Khan Z.M."/>
            <person name="Jackson L."/>
            <person name="Kovar C."/>
            <person name="Kowis A."/>
            <person name="Lee S."/>
            <person name="Lewis L.R."/>
            <person name="Margolis J."/>
            <person name="Morgan M."/>
            <person name="Nazareth L.V."/>
            <person name="Nguyen N."/>
            <person name="Okwuonu G."/>
            <person name="Parker D."/>
            <person name="Richards S."/>
            <person name="Ruiz S.J."/>
            <person name="Santibanez J."/>
            <person name="Savard J."/>
            <person name="Scherer S.E."/>
            <person name="Schneider B."/>
            <person name="Sodergren E."/>
            <person name="Tautz D."/>
            <person name="Vattahil S."/>
            <person name="Villasana D."/>
            <person name="White C.S."/>
            <person name="Wright R."/>
            <person name="Park Y."/>
            <person name="Beeman R.W."/>
            <person name="Lord J."/>
            <person name="Oppert B."/>
            <person name="Lorenzen M."/>
            <person name="Brown S."/>
            <person name="Wang L."/>
            <person name="Savard J."/>
            <person name="Tautz D."/>
            <person name="Richards S."/>
            <person name="Weinstock G."/>
            <person name="Gibbs R.A."/>
            <person name="Liu Y."/>
            <person name="Worley K."/>
            <person name="Weinstock G."/>
            <person name="Elsik C.G."/>
            <person name="Reese J.T."/>
            <person name="Elhaik E."/>
            <person name="Landan G."/>
            <person name="Graur D."/>
            <person name="Arensburger P."/>
            <person name="Atkinson P."/>
            <person name="Beeman R.W."/>
            <person name="Beidler J."/>
            <person name="Brown S.J."/>
            <person name="Demuth J.P."/>
            <person name="Drury D.W."/>
            <person name="Du Y.Z."/>
            <person name="Fujiwara H."/>
            <person name="Lorenzen M."/>
            <person name="Maselli V."/>
            <person name="Osanai M."/>
            <person name="Park Y."/>
            <person name="Robertson H.M."/>
            <person name="Tu Z."/>
            <person name="Wang J.J."/>
            <person name="Wang S."/>
            <person name="Richards S."/>
            <person name="Song H."/>
            <person name="Zhang L."/>
            <person name="Sodergren E."/>
            <person name="Werner D."/>
            <person name="Stanke M."/>
            <person name="Morgenstern B."/>
            <person name="Solovyev V."/>
            <person name="Kosarev P."/>
            <person name="Brown G."/>
            <person name="Chen H.C."/>
            <person name="Ermolaeva O."/>
            <person name="Hlavina W."/>
            <person name="Kapustin Y."/>
            <person name="Kiryutin B."/>
            <person name="Kitts P."/>
            <person name="Maglott D."/>
            <person name="Pruitt K."/>
            <person name="Sapojnikov V."/>
            <person name="Souvorov A."/>
            <person name="Mackey A.J."/>
            <person name="Waterhouse R.M."/>
            <person name="Wyder S."/>
            <person name="Zdobnov E.M."/>
            <person name="Zdobnov E.M."/>
            <person name="Wyder S."/>
            <person name="Kriventseva E.V."/>
            <person name="Kadowaki T."/>
            <person name="Bork P."/>
            <person name="Aranda M."/>
            <person name="Bao R."/>
            <person name="Beermann A."/>
            <person name="Berns N."/>
            <person name="Bolognesi R."/>
            <person name="Bonneton F."/>
            <person name="Bopp D."/>
            <person name="Brown S.J."/>
            <person name="Bucher G."/>
            <person name="Butts T."/>
            <person name="Chaumot A."/>
            <person name="Denell R.E."/>
            <person name="Ferrier D.E."/>
            <person name="Friedrich M."/>
            <person name="Gordon C.M."/>
            <person name="Jindra M."/>
            <person name="Klingler M."/>
            <person name="Lan Q."/>
            <person name="Lattorff H.M."/>
            <person name="Laudet V."/>
            <person name="von Levetsow C."/>
            <person name="Liu Z."/>
            <person name="Lutz R."/>
            <person name="Lynch J.A."/>
            <person name="da Fonseca R.N."/>
            <person name="Posnien N."/>
            <person name="Reuter R."/>
            <person name="Roth S."/>
            <person name="Savard J."/>
            <person name="Schinko J.B."/>
            <person name="Schmitt C."/>
            <person name="Schoppmeier M."/>
            <person name="Schroder R."/>
            <person name="Shippy T.D."/>
            <person name="Simonnet F."/>
            <person name="Marques-Souza H."/>
            <person name="Tautz D."/>
            <person name="Tomoyasu Y."/>
            <person name="Trauner J."/>
            <person name="Van der Zee M."/>
            <person name="Vervoort M."/>
            <person name="Wittkopp N."/>
            <person name="Wimmer E.A."/>
            <person name="Yang X."/>
            <person name="Jones A.K."/>
            <person name="Sattelle D.B."/>
            <person name="Ebert P.R."/>
            <person name="Nelson D."/>
            <person name="Scott J.G."/>
            <person name="Beeman R.W."/>
            <person name="Muthukrishnan S."/>
            <person name="Kramer K.J."/>
            <person name="Arakane Y."/>
            <person name="Beeman R.W."/>
            <person name="Zhu Q."/>
            <person name="Hogenkamp D."/>
            <person name="Dixit R."/>
            <person name="Oppert B."/>
            <person name="Jiang H."/>
            <person name="Zou Z."/>
            <person name="Marshall J."/>
            <person name="Elpidina E."/>
            <person name="Vinokurov K."/>
            <person name="Oppert C."/>
            <person name="Zou Z."/>
            <person name="Evans J."/>
            <person name="Lu Z."/>
            <person name="Zhao P."/>
            <person name="Sumathipala N."/>
            <person name="Altincicek B."/>
            <person name="Vilcinskas A."/>
            <person name="Williams M."/>
            <person name="Hultmark D."/>
            <person name="Hetru C."/>
            <person name="Jiang H."/>
            <person name="Grimmelikhuijzen C.J."/>
            <person name="Hauser F."/>
            <person name="Cazzamali G."/>
            <person name="Williamson M."/>
            <person name="Park Y."/>
            <person name="Li B."/>
            <person name="Tanaka Y."/>
            <person name="Predel R."/>
            <person name="Neupert S."/>
            <person name="Schachtner J."/>
            <person name="Verleyen P."/>
            <person name="Raible F."/>
            <person name="Bork P."/>
            <person name="Friedrich M."/>
            <person name="Walden K.K."/>
            <person name="Robertson H.M."/>
            <person name="Angeli S."/>
            <person name="Foret S."/>
            <person name="Bucher G."/>
            <person name="Schuetz S."/>
            <person name="Maleszka R."/>
            <person name="Wimmer E.A."/>
            <person name="Beeman R.W."/>
            <person name="Lorenzen M."/>
            <person name="Tomoyasu Y."/>
            <person name="Miller S.C."/>
            <person name="Grossmann D."/>
            <person name="Bucher G."/>
        </authorList>
    </citation>
    <scope>NUCLEOTIDE SEQUENCE [LARGE SCALE GENOMIC DNA]</scope>
    <source>
        <strain evidence="2 3">Georgia GA2</strain>
    </source>
</reference>
<sequence>MHFQPTRFEDILKDLKLDSKDRQILELCHKHSKHELELELLKKGNELELLKKGNELELLKKGNELELLKKDHEHQLDKLKTELSAANWENLKHLKLVQGMLEPDDREVVDVTEVRARMERHNDHYQAEQKQRFDSKRKPVHLYSEGDLVLIKITSTPATGVSHKLLPKWRGPFRITKVLGNDRYEVADIPGSCRSRLRYSGVAGVDNMRPWIYCE</sequence>
<dbReference type="Proteomes" id="UP000007266">
    <property type="component" value="Linkage group 2"/>
</dbReference>
<accession>D6WBH4</accession>
<feature type="coiled-coil region" evidence="1">
    <location>
        <begin position="62"/>
        <end position="131"/>
    </location>
</feature>
<gene>
    <name evidence="2" type="primary">GLEAN_16160</name>
    <name evidence="2" type="ORF">TcasGA2_TC016160</name>
</gene>
<name>D6WBH4_TRICA</name>
<dbReference type="HOGENOM" id="CLU_1637591_0_0_1"/>
<dbReference type="EMBL" id="KQ971308">
    <property type="protein sequence ID" value="EEZ99161.2"/>
    <property type="molecule type" value="Genomic_DNA"/>
</dbReference>
<organism evidence="2 3">
    <name type="scientific">Tribolium castaneum</name>
    <name type="common">Red flour beetle</name>
    <dbReference type="NCBI Taxonomy" id="7070"/>
    <lineage>
        <taxon>Eukaryota</taxon>
        <taxon>Metazoa</taxon>
        <taxon>Ecdysozoa</taxon>
        <taxon>Arthropoda</taxon>
        <taxon>Hexapoda</taxon>
        <taxon>Insecta</taxon>
        <taxon>Pterygota</taxon>
        <taxon>Neoptera</taxon>
        <taxon>Endopterygota</taxon>
        <taxon>Coleoptera</taxon>
        <taxon>Polyphaga</taxon>
        <taxon>Cucujiformia</taxon>
        <taxon>Tenebrionidae</taxon>
        <taxon>Tenebrionidae incertae sedis</taxon>
        <taxon>Tribolium</taxon>
    </lineage>
</organism>
<reference evidence="2 3" key="2">
    <citation type="journal article" date="2010" name="Nucleic Acids Res.">
        <title>BeetleBase in 2010: revisions to provide comprehensive genomic information for Tribolium castaneum.</title>
        <authorList>
            <person name="Kim H.S."/>
            <person name="Murphy T."/>
            <person name="Xia J."/>
            <person name="Caragea D."/>
            <person name="Park Y."/>
            <person name="Beeman R.W."/>
            <person name="Lorenzen M.D."/>
            <person name="Butcher S."/>
            <person name="Manak J.R."/>
            <person name="Brown S.J."/>
        </authorList>
    </citation>
    <scope>GENOME REANNOTATION</scope>
    <source>
        <strain evidence="2 3">Georgia GA2</strain>
    </source>
</reference>
<keyword evidence="3" id="KW-1185">Reference proteome</keyword>
<evidence type="ECO:0000313" key="3">
    <source>
        <dbReference type="Proteomes" id="UP000007266"/>
    </source>
</evidence>
<protein>
    <submittedName>
        <fullName evidence="2">Uncharacterized protein</fullName>
    </submittedName>
</protein>
<dbReference type="AlphaFoldDB" id="D6WBH4"/>
<keyword evidence="1" id="KW-0175">Coiled coil</keyword>
<evidence type="ECO:0000313" key="2">
    <source>
        <dbReference type="EMBL" id="EEZ99161.2"/>
    </source>
</evidence>